<name>A0ACD4ZQ09_9ACTN</name>
<proteinExistence type="predicted"/>
<gene>
    <name evidence="1" type="ORF">OG835_25790</name>
</gene>
<accession>A0ACD4ZQ09</accession>
<sequence length="523" mass="57445">MPTGPTDNAQAQAAVARALGGAAVRAQLQYTMAVNWQVPGEVFVLVRPGTATRRGETAPDEWVALSGTEVDYSGARWSYKDPMTGVKRNLAPDDLLMRVWSPHPRIQYHADSAVRPALPVLREIEKASQNIAARLDSRLAGNGLLFLPEEIDFPEQESGATGAAGFMEYVSGIASRSLQNPGTAAAQVPVMAQIPAEMIDPIKHIDLATDFDASVVALRADGIRRLAESLDMPNEVATGSTADANHWGAWQVEESTYKIYIEPLLDRLGDALTTHWYRPTLKRMGVTDPDRYRLAWNTSEIIQRPNRTEDLKWLHEHDLISDDAMRAEVGVGDDDIPDEEQIQLRRLARAVVAAPSLADDPRVAQLLFGFEIARTPAATQIEGGQPPRRDAPPAQDQRALPATQNNQPPQLAASAAPPEHLIAATELLVFDALSRAGGRLLKAPLRGQFGSVAKHELYLKIPYDPHDEGVVDRLLEGSFQFTGHVAEAFGRDREQLSTQVEEYVTVLLTTRTAHDRATLRRFL</sequence>
<evidence type="ECO:0000313" key="2">
    <source>
        <dbReference type="Proteomes" id="UP001348369"/>
    </source>
</evidence>
<dbReference type="EMBL" id="CP109109">
    <property type="protein sequence ID" value="WSC00069.1"/>
    <property type="molecule type" value="Genomic_DNA"/>
</dbReference>
<protein>
    <submittedName>
        <fullName evidence="1">Uncharacterized protein</fullName>
    </submittedName>
</protein>
<dbReference type="Proteomes" id="UP001348369">
    <property type="component" value="Chromosome"/>
</dbReference>
<reference evidence="1" key="1">
    <citation type="submission" date="2022-10" db="EMBL/GenBank/DDBJ databases">
        <title>The complete genomes of actinobacterial strains from the NBC collection.</title>
        <authorList>
            <person name="Joergensen T.S."/>
            <person name="Alvarez Arevalo M."/>
            <person name="Sterndorff E.B."/>
            <person name="Faurdal D."/>
            <person name="Vuksanovic O."/>
            <person name="Mourched A.-S."/>
            <person name="Charusanti P."/>
            <person name="Shaw S."/>
            <person name="Blin K."/>
            <person name="Weber T."/>
        </authorList>
    </citation>
    <scope>NUCLEOTIDE SEQUENCE</scope>
    <source>
        <strain evidence="1">NBC 01771</strain>
    </source>
</reference>
<keyword evidence="2" id="KW-1185">Reference proteome</keyword>
<evidence type="ECO:0000313" key="1">
    <source>
        <dbReference type="EMBL" id="WSC00069.1"/>
    </source>
</evidence>
<organism evidence="1 2">
    <name type="scientific">Streptomyces scopuliridis</name>
    <dbReference type="NCBI Taxonomy" id="452529"/>
    <lineage>
        <taxon>Bacteria</taxon>
        <taxon>Bacillati</taxon>
        <taxon>Actinomycetota</taxon>
        <taxon>Actinomycetes</taxon>
        <taxon>Kitasatosporales</taxon>
        <taxon>Streptomycetaceae</taxon>
        <taxon>Streptomyces</taxon>
    </lineage>
</organism>